<reference evidence="2 3" key="1">
    <citation type="submission" date="2019-03" db="EMBL/GenBank/DDBJ databases">
        <title>Genomic Encyclopedia of Type Strains, Phase IV (KMG-IV): sequencing the most valuable type-strain genomes for metagenomic binning, comparative biology and taxonomic classification.</title>
        <authorList>
            <person name="Goeker M."/>
        </authorList>
    </citation>
    <scope>NUCLEOTIDE SEQUENCE [LARGE SCALE GENOMIC DNA]</scope>
    <source>
        <strain evidence="2 3">DSM 45361</strain>
    </source>
</reference>
<evidence type="ECO:0000256" key="1">
    <source>
        <dbReference type="SAM" id="Phobius"/>
    </source>
</evidence>
<keyword evidence="1" id="KW-0812">Transmembrane</keyword>
<proteinExistence type="predicted"/>
<sequence>MRSGHHSMFVSFLLATGALLLVALGIALGKDADWWSAWGQWVGGLGSIAAAITAIWIAVEGWRRSDGETARIRKREEQELASKVGVWVDKNLTTDSDRMEFNEMRQFFPRTTDGIDAGWYSIKVSNRGSLPVYDVQINVQFFSSPVDGERNIGWYSYRKPIFGPTDNAVSFELEKFAFHLRLMRAVEKVREGRATTTHGSVANQIADLTPDLDYWHIVDHARIVVSFTDANNVSWARNIPGELRRQN</sequence>
<dbReference type="EMBL" id="SNXZ01000008">
    <property type="protein sequence ID" value="TDP91824.1"/>
    <property type="molecule type" value="Genomic_DNA"/>
</dbReference>
<organism evidence="2 3">
    <name type="scientific">Labedaea rhizosphaerae</name>
    <dbReference type="NCBI Taxonomy" id="598644"/>
    <lineage>
        <taxon>Bacteria</taxon>
        <taxon>Bacillati</taxon>
        <taxon>Actinomycetota</taxon>
        <taxon>Actinomycetes</taxon>
        <taxon>Pseudonocardiales</taxon>
        <taxon>Pseudonocardiaceae</taxon>
        <taxon>Labedaea</taxon>
    </lineage>
</organism>
<dbReference type="AlphaFoldDB" id="A0A4R6RY84"/>
<feature type="transmembrane region" description="Helical" evidence="1">
    <location>
        <begin position="39"/>
        <end position="59"/>
    </location>
</feature>
<protein>
    <submittedName>
        <fullName evidence="2">Uncharacterized protein</fullName>
    </submittedName>
</protein>
<keyword evidence="1" id="KW-1133">Transmembrane helix</keyword>
<evidence type="ECO:0000313" key="2">
    <source>
        <dbReference type="EMBL" id="TDP91824.1"/>
    </source>
</evidence>
<dbReference type="Proteomes" id="UP000295444">
    <property type="component" value="Unassembled WGS sequence"/>
</dbReference>
<evidence type="ECO:0000313" key="3">
    <source>
        <dbReference type="Proteomes" id="UP000295444"/>
    </source>
</evidence>
<name>A0A4R6RY84_LABRH</name>
<comment type="caution">
    <text evidence="2">The sequence shown here is derived from an EMBL/GenBank/DDBJ whole genome shotgun (WGS) entry which is preliminary data.</text>
</comment>
<accession>A0A4R6RY84</accession>
<keyword evidence="1" id="KW-0472">Membrane</keyword>
<keyword evidence="3" id="KW-1185">Reference proteome</keyword>
<dbReference type="OrthoDB" id="4239157at2"/>
<dbReference type="RefSeq" id="WP_133853411.1">
    <property type="nucleotide sequence ID" value="NZ_SNXZ01000008.1"/>
</dbReference>
<gene>
    <name evidence="2" type="ORF">EV186_10833</name>
</gene>